<dbReference type="AlphaFoldDB" id="A0A9N9HU32"/>
<protein>
    <submittedName>
        <fullName evidence="1">21053_t:CDS:1</fullName>
    </submittedName>
</protein>
<organism evidence="1 2">
    <name type="scientific">Cetraspora pellucida</name>
    <dbReference type="NCBI Taxonomy" id="1433469"/>
    <lineage>
        <taxon>Eukaryota</taxon>
        <taxon>Fungi</taxon>
        <taxon>Fungi incertae sedis</taxon>
        <taxon>Mucoromycota</taxon>
        <taxon>Glomeromycotina</taxon>
        <taxon>Glomeromycetes</taxon>
        <taxon>Diversisporales</taxon>
        <taxon>Gigasporaceae</taxon>
        <taxon>Cetraspora</taxon>
    </lineage>
</organism>
<gene>
    <name evidence="1" type="ORF">CPELLU_LOCUS12026</name>
</gene>
<accession>A0A9N9HU32</accession>
<keyword evidence="2" id="KW-1185">Reference proteome</keyword>
<reference evidence="1" key="1">
    <citation type="submission" date="2021-06" db="EMBL/GenBank/DDBJ databases">
        <authorList>
            <person name="Kallberg Y."/>
            <person name="Tangrot J."/>
            <person name="Rosling A."/>
        </authorList>
    </citation>
    <scope>NUCLEOTIDE SEQUENCE</scope>
    <source>
        <strain evidence="1">FL966</strain>
    </source>
</reference>
<sequence length="81" mass="9529">LLAMENNITLDLTHTNSDVDTFNEEQKKLNQKQQSNNRSDNDIYEKIKCKIQNSATFSSWKSLENALRKYKLEVGFKLIKY</sequence>
<proteinExistence type="predicted"/>
<evidence type="ECO:0000313" key="2">
    <source>
        <dbReference type="Proteomes" id="UP000789759"/>
    </source>
</evidence>
<dbReference type="EMBL" id="CAJVQA010011224">
    <property type="protein sequence ID" value="CAG8705091.1"/>
    <property type="molecule type" value="Genomic_DNA"/>
</dbReference>
<evidence type="ECO:0000313" key="1">
    <source>
        <dbReference type="EMBL" id="CAG8705091.1"/>
    </source>
</evidence>
<name>A0A9N9HU32_9GLOM</name>
<comment type="caution">
    <text evidence="1">The sequence shown here is derived from an EMBL/GenBank/DDBJ whole genome shotgun (WGS) entry which is preliminary data.</text>
</comment>
<feature type="non-terminal residue" evidence="1">
    <location>
        <position position="81"/>
    </location>
</feature>
<dbReference type="Proteomes" id="UP000789759">
    <property type="component" value="Unassembled WGS sequence"/>
</dbReference>